<dbReference type="Gene3D" id="3.40.190.10">
    <property type="entry name" value="Periplasmic binding protein-like II"/>
    <property type="match status" value="2"/>
</dbReference>
<accession>A4TUR2</accession>
<protein>
    <submittedName>
        <fullName evidence="2">Extracellular solute-binding protein, family 3</fullName>
    </submittedName>
</protein>
<gene>
    <name evidence="2" type="ORF">MGR_1989</name>
</gene>
<name>A4TUR2_9PROT</name>
<dbReference type="AlphaFoldDB" id="A4TUR2"/>
<sequence>MARTALIMLMLLLSFVPARAGELRFITIDVAPWASLDPTTQKPVGVFPAVVAEFQRRTGHSIAITLHPFARIDRELETGAQDCTIIVWNDTRAGIVKKGALLAHHPVGIIAAKGVRLDGFDDLHRLNGISVLRGLAMGGGFDENARLRKEFDTDYQTGLRKLAHGRVEAVAGAMPTIRYLAAQMGLDHHLGQQLLLSQMDLVLQCSLKSPHLNAMEQFNRAIRDMRDDGTLDAIFRSNFFS</sequence>
<feature type="signal peptide" evidence="1">
    <location>
        <begin position="1"/>
        <end position="20"/>
    </location>
</feature>
<feature type="chain" id="PRO_5002674178" evidence="1">
    <location>
        <begin position="21"/>
        <end position="241"/>
    </location>
</feature>
<evidence type="ECO:0000313" key="2">
    <source>
        <dbReference type="EMBL" id="CAM74369.1"/>
    </source>
</evidence>
<organism evidence="2">
    <name type="scientific">Magnetospirillum gryphiswaldense</name>
    <dbReference type="NCBI Taxonomy" id="55518"/>
    <lineage>
        <taxon>Bacteria</taxon>
        <taxon>Pseudomonadati</taxon>
        <taxon>Pseudomonadota</taxon>
        <taxon>Alphaproteobacteria</taxon>
        <taxon>Rhodospirillales</taxon>
        <taxon>Rhodospirillaceae</taxon>
        <taxon>Magnetospirillum</taxon>
    </lineage>
</organism>
<evidence type="ECO:0000256" key="1">
    <source>
        <dbReference type="SAM" id="SignalP"/>
    </source>
</evidence>
<proteinExistence type="predicted"/>
<keyword evidence="1" id="KW-0732">Signal</keyword>
<reference evidence="2" key="1">
    <citation type="journal article" date="2007" name="J. Bacteriol.">
        <title>Comparative genome analysis of four magnetotactic bacteria reveals a complex set of group-specific genes implicated in magnetosome biomineralization and function.</title>
        <authorList>
            <person name="Richter M."/>
            <person name="Kube M."/>
            <person name="Bazylinski D.A."/>
            <person name="Lombardot T."/>
            <person name="Gloeckner F.O."/>
            <person name="Reinhardt R."/>
            <person name="Schueler D."/>
        </authorList>
    </citation>
    <scope>NUCLEOTIDE SEQUENCE</scope>
    <source>
        <strain evidence="2">MSR-1</strain>
    </source>
</reference>
<dbReference type="SUPFAM" id="SSF53850">
    <property type="entry name" value="Periplasmic binding protein-like II"/>
    <property type="match status" value="1"/>
</dbReference>
<dbReference type="EMBL" id="CU459003">
    <property type="protein sequence ID" value="CAM74369.1"/>
    <property type="molecule type" value="Genomic_DNA"/>
</dbReference>